<organism evidence="1 2">
    <name type="scientific">Panagrolaimus sp. PS1159</name>
    <dbReference type="NCBI Taxonomy" id="55785"/>
    <lineage>
        <taxon>Eukaryota</taxon>
        <taxon>Metazoa</taxon>
        <taxon>Ecdysozoa</taxon>
        <taxon>Nematoda</taxon>
        <taxon>Chromadorea</taxon>
        <taxon>Rhabditida</taxon>
        <taxon>Tylenchina</taxon>
        <taxon>Panagrolaimomorpha</taxon>
        <taxon>Panagrolaimoidea</taxon>
        <taxon>Panagrolaimidae</taxon>
        <taxon>Panagrolaimus</taxon>
    </lineage>
</organism>
<proteinExistence type="predicted"/>
<evidence type="ECO:0000313" key="2">
    <source>
        <dbReference type="WBParaSite" id="PS1159_v2.g1243.t1"/>
    </source>
</evidence>
<evidence type="ECO:0000313" key="1">
    <source>
        <dbReference type="Proteomes" id="UP000887580"/>
    </source>
</evidence>
<name>A0AC35EZW1_9BILA</name>
<dbReference type="Proteomes" id="UP000887580">
    <property type="component" value="Unplaced"/>
</dbReference>
<protein>
    <submittedName>
        <fullName evidence="2">Uncharacterized protein</fullName>
    </submittedName>
</protein>
<sequence length="205" mass="23066">MFKLFILVLLLNFYWANADCSADAKKIAYCYDITFFAPNLTMSHDAQSFHADFLKNILPDYEKNFADMCQKKTAFDKCVTNTTINACFNTQDFKNVQFTNGKESDARTFVATYLQMDYVCGRAYNMIANLYHCANMMQSNCSAETVRYATCTTADDYTTCTMPLATKQCGIASACLYKKFLALETCNQPDLNCDSCSSITAANKT</sequence>
<accession>A0AC35EZW1</accession>
<dbReference type="WBParaSite" id="PS1159_v2.g1243.t1">
    <property type="protein sequence ID" value="PS1159_v2.g1243.t1"/>
    <property type="gene ID" value="PS1159_v2.g1243"/>
</dbReference>
<reference evidence="2" key="1">
    <citation type="submission" date="2022-11" db="UniProtKB">
        <authorList>
            <consortium name="WormBaseParasite"/>
        </authorList>
    </citation>
    <scope>IDENTIFICATION</scope>
</reference>